<dbReference type="Gene3D" id="3.40.50.300">
    <property type="entry name" value="P-loop containing nucleotide triphosphate hydrolases"/>
    <property type="match status" value="1"/>
</dbReference>
<evidence type="ECO:0008006" key="4">
    <source>
        <dbReference type="Google" id="ProtNLM"/>
    </source>
</evidence>
<dbReference type="InterPro" id="IPR027417">
    <property type="entry name" value="P-loop_NTPase"/>
</dbReference>
<dbReference type="SUPFAM" id="SSF52540">
    <property type="entry name" value="P-loop containing nucleoside triphosphate hydrolases"/>
    <property type="match status" value="1"/>
</dbReference>
<organism evidence="2 3">
    <name type="scientific">Sphaerobolus stellatus (strain SS14)</name>
    <dbReference type="NCBI Taxonomy" id="990650"/>
    <lineage>
        <taxon>Eukaryota</taxon>
        <taxon>Fungi</taxon>
        <taxon>Dikarya</taxon>
        <taxon>Basidiomycota</taxon>
        <taxon>Agaricomycotina</taxon>
        <taxon>Agaricomycetes</taxon>
        <taxon>Phallomycetidae</taxon>
        <taxon>Geastrales</taxon>
        <taxon>Sphaerobolaceae</taxon>
        <taxon>Sphaerobolus</taxon>
    </lineage>
</organism>
<feature type="region of interest" description="Disordered" evidence="1">
    <location>
        <begin position="268"/>
        <end position="289"/>
    </location>
</feature>
<sequence length="289" mass="32576">MRRGIKRLKYPSEIDRDDIVIFLIGGVGTGKSSFKNILSRSGGAPVGHDLQSSTPKVEAIRLLGYPRHDSRLVILDTPGFQDPKMSDMHVLTTAATRFTILYFYRITDVRIDMKTLAMFKRLCGNEIFPQVVMVTTMWNNISNSDLDLSAKTREDQLRTQFWQPILYGGATYARFENTNASANQILDAALSKARHGQKMLIHKELADDDVELWETQAAQTLYDEIQVELAKEMGALKELIRMNRSSDPKWVADLEADYKETRGALKISASGPSRTPWSPFGQGKGWGRC</sequence>
<protein>
    <recommendedName>
        <fullName evidence="4">G domain-containing protein</fullName>
    </recommendedName>
</protein>
<accession>A0A0C9U4J8</accession>
<dbReference type="Proteomes" id="UP000054279">
    <property type="component" value="Unassembled WGS sequence"/>
</dbReference>
<dbReference type="HOGENOM" id="CLU_018003_0_0_1"/>
<proteinExistence type="predicted"/>
<dbReference type="EMBL" id="KN837288">
    <property type="protein sequence ID" value="KIJ29194.1"/>
    <property type="molecule type" value="Genomic_DNA"/>
</dbReference>
<evidence type="ECO:0000313" key="3">
    <source>
        <dbReference type="Proteomes" id="UP000054279"/>
    </source>
</evidence>
<name>A0A0C9U4J8_SPHS4</name>
<evidence type="ECO:0000313" key="2">
    <source>
        <dbReference type="EMBL" id="KIJ29194.1"/>
    </source>
</evidence>
<gene>
    <name evidence="2" type="ORF">M422DRAFT_269461</name>
</gene>
<dbReference type="OrthoDB" id="8954335at2759"/>
<keyword evidence="3" id="KW-1185">Reference proteome</keyword>
<reference evidence="2 3" key="1">
    <citation type="submission" date="2014-06" db="EMBL/GenBank/DDBJ databases">
        <title>Evolutionary Origins and Diversification of the Mycorrhizal Mutualists.</title>
        <authorList>
            <consortium name="DOE Joint Genome Institute"/>
            <consortium name="Mycorrhizal Genomics Consortium"/>
            <person name="Kohler A."/>
            <person name="Kuo A."/>
            <person name="Nagy L.G."/>
            <person name="Floudas D."/>
            <person name="Copeland A."/>
            <person name="Barry K.W."/>
            <person name="Cichocki N."/>
            <person name="Veneault-Fourrey C."/>
            <person name="LaButti K."/>
            <person name="Lindquist E.A."/>
            <person name="Lipzen A."/>
            <person name="Lundell T."/>
            <person name="Morin E."/>
            <person name="Murat C."/>
            <person name="Riley R."/>
            <person name="Ohm R."/>
            <person name="Sun H."/>
            <person name="Tunlid A."/>
            <person name="Henrissat B."/>
            <person name="Grigoriev I.V."/>
            <person name="Hibbett D.S."/>
            <person name="Martin F."/>
        </authorList>
    </citation>
    <scope>NUCLEOTIDE SEQUENCE [LARGE SCALE GENOMIC DNA]</scope>
    <source>
        <strain evidence="2 3">SS14</strain>
    </source>
</reference>
<evidence type="ECO:0000256" key="1">
    <source>
        <dbReference type="SAM" id="MobiDB-lite"/>
    </source>
</evidence>
<dbReference type="AlphaFoldDB" id="A0A0C9U4J8"/>